<feature type="region of interest" description="Disordered" evidence="1">
    <location>
        <begin position="1"/>
        <end position="63"/>
    </location>
</feature>
<reference evidence="3" key="1">
    <citation type="submission" date="2016-07" db="EMBL/GenBank/DDBJ databases">
        <authorList>
            <person name="Florea S."/>
            <person name="Webb J.S."/>
            <person name="Jaromczyk J."/>
            <person name="Schardl C.L."/>
        </authorList>
    </citation>
    <scope>NUCLEOTIDE SEQUENCE [LARGE SCALE GENOMIC DNA]</scope>
    <source>
        <strain evidence="3">MV-1</strain>
    </source>
</reference>
<dbReference type="Proteomes" id="UP000095347">
    <property type="component" value="Unassembled WGS sequence"/>
</dbReference>
<evidence type="ECO:0000313" key="2">
    <source>
        <dbReference type="EMBL" id="OEJ65259.1"/>
    </source>
</evidence>
<accession>A0A1E5Q4X8</accession>
<dbReference type="AlphaFoldDB" id="A0A1E5Q4X8"/>
<sequence length="63" mass="7065">MAEETDRGFWLTQNNAIKYTEQPEHDEDHQDQPEDTSQSGRPVATVGIIAAPAAEDEDQDDHN</sequence>
<gene>
    <name evidence="2" type="ORF">BEN30_15005</name>
</gene>
<protein>
    <submittedName>
        <fullName evidence="2">Uncharacterized protein</fullName>
    </submittedName>
</protein>
<name>A0A1E5Q4X8_9PROT</name>
<proteinExistence type="predicted"/>
<evidence type="ECO:0000256" key="1">
    <source>
        <dbReference type="SAM" id="MobiDB-lite"/>
    </source>
</evidence>
<feature type="compositionally biased region" description="Acidic residues" evidence="1">
    <location>
        <begin position="54"/>
        <end position="63"/>
    </location>
</feature>
<dbReference type="EMBL" id="MCGG01000053">
    <property type="protein sequence ID" value="OEJ65259.1"/>
    <property type="molecule type" value="Genomic_DNA"/>
</dbReference>
<organism evidence="2 3">
    <name type="scientific">Magnetovibrio blakemorei</name>
    <dbReference type="NCBI Taxonomy" id="28181"/>
    <lineage>
        <taxon>Bacteria</taxon>
        <taxon>Pseudomonadati</taxon>
        <taxon>Pseudomonadota</taxon>
        <taxon>Alphaproteobacteria</taxon>
        <taxon>Rhodospirillales</taxon>
        <taxon>Magnetovibrionaceae</taxon>
        <taxon>Magnetovibrio</taxon>
    </lineage>
</organism>
<comment type="caution">
    <text evidence="2">The sequence shown here is derived from an EMBL/GenBank/DDBJ whole genome shotgun (WGS) entry which is preliminary data.</text>
</comment>
<evidence type="ECO:0000313" key="3">
    <source>
        <dbReference type="Proteomes" id="UP000095347"/>
    </source>
</evidence>
<feature type="compositionally biased region" description="Basic and acidic residues" evidence="1">
    <location>
        <begin position="21"/>
        <end position="32"/>
    </location>
</feature>
<keyword evidence="3" id="KW-1185">Reference proteome</keyword>